<feature type="transmembrane region" description="Helical" evidence="2">
    <location>
        <begin position="53"/>
        <end position="71"/>
    </location>
</feature>
<dbReference type="AlphaFoldDB" id="A0A2R4M0U7"/>
<sequence length="239" mass="26213">MAVTTARLSETRRSGKTSGRLGSGIVRHDTAWGYCLLNDYGGPTQILCRFEQVARAVSILAFAMMAGLWLLPNANFTAAVIGIKAALSLSLGLIALAFGSLAKRGLHREVQIDTQRGQVRVVWRNRKSAVRLHTVIGFDEIGSVFLRRSLAPFNGVHLDVRYGRKGEVITLLKGEEARLREIWRDLNVDLRQVSSPAVPPERGVQSVTRPSRRGTPPPRRAHMSSSAVGSVSQVPQTLR</sequence>
<name>A0A2R4M0U7_9RHOB</name>
<evidence type="ECO:0000313" key="3">
    <source>
        <dbReference type="EMBL" id="AVW90748.1"/>
    </source>
</evidence>
<keyword evidence="2" id="KW-0472">Membrane</keyword>
<dbReference type="KEGG" id="cbak:DA792_06305"/>
<feature type="region of interest" description="Disordered" evidence="1">
    <location>
        <begin position="194"/>
        <end position="239"/>
    </location>
</feature>
<accession>A0A2R4M0U7</accession>
<feature type="region of interest" description="Disordered" evidence="1">
    <location>
        <begin position="1"/>
        <end position="21"/>
    </location>
</feature>
<gene>
    <name evidence="3" type="ORF">DA792_06305</name>
</gene>
<evidence type="ECO:0000313" key="4">
    <source>
        <dbReference type="Proteomes" id="UP000241447"/>
    </source>
</evidence>
<feature type="transmembrane region" description="Helical" evidence="2">
    <location>
        <begin position="77"/>
        <end position="98"/>
    </location>
</feature>
<keyword evidence="2" id="KW-1133">Transmembrane helix</keyword>
<proteinExistence type="predicted"/>
<dbReference type="EMBL" id="CP028475">
    <property type="protein sequence ID" value="AVW90748.1"/>
    <property type="molecule type" value="Genomic_DNA"/>
</dbReference>
<organism evidence="3 4">
    <name type="scientific">Celeribacter baekdonensis</name>
    <dbReference type="NCBI Taxonomy" id="875171"/>
    <lineage>
        <taxon>Bacteria</taxon>
        <taxon>Pseudomonadati</taxon>
        <taxon>Pseudomonadota</taxon>
        <taxon>Alphaproteobacteria</taxon>
        <taxon>Rhodobacterales</taxon>
        <taxon>Roseobacteraceae</taxon>
        <taxon>Celeribacter</taxon>
    </lineage>
</organism>
<dbReference type="Proteomes" id="UP000241447">
    <property type="component" value="Chromosome"/>
</dbReference>
<evidence type="ECO:0000256" key="1">
    <source>
        <dbReference type="SAM" id="MobiDB-lite"/>
    </source>
</evidence>
<keyword evidence="2" id="KW-0812">Transmembrane</keyword>
<reference evidence="3 4" key="1">
    <citation type="submission" date="2018-03" db="EMBL/GenBank/DDBJ databases">
        <title>The Complete Genome of Celeribacter baekdonensis strain LH4, a Thiosulfate-Oxidizing Alphaproteobacterium Isolated from Gulf of Mexico Continental Slope Sediments.</title>
        <authorList>
            <person name="Flood B.E."/>
            <person name="Bailey J.V."/>
            <person name="Leprich D."/>
        </authorList>
    </citation>
    <scope>NUCLEOTIDE SEQUENCE [LARGE SCALE GENOMIC DNA]</scope>
    <source>
        <strain evidence="3 4">LH4</strain>
    </source>
</reference>
<protein>
    <submittedName>
        <fullName evidence="3">Uncharacterized protein</fullName>
    </submittedName>
</protein>
<evidence type="ECO:0000256" key="2">
    <source>
        <dbReference type="SAM" id="Phobius"/>
    </source>
</evidence>
<feature type="compositionally biased region" description="Polar residues" evidence="1">
    <location>
        <begin position="223"/>
        <end position="239"/>
    </location>
</feature>